<dbReference type="Proteomes" id="UP000494272">
    <property type="component" value="Unassembled WGS sequence"/>
</dbReference>
<protein>
    <submittedName>
        <fullName evidence="2">Uncharacterized protein</fullName>
    </submittedName>
</protein>
<sequence>MVPASTPLLDRLLADGVIRPDHHAAARQRLGEGGAEPWTSLGEALFWLVDEHIVSDEDLAAIGELSVTEAAFAGNATRRQALAEMDALMQRKLEEYERQVRRVALKRAFPGPRRAWLGGGVIAVAAAGWYLFAPATPPQCDDADVQKTLRASLFTSRLQQMSRNPLAGGAAPADLYLATFSDVNEIGYIKPERSRGCAATLKVGEATSVLAYTIGPNDKGEMMIAGADPRVVRARYGQLDADGKPRDVGQPAGAARLAAAFEQGVAAFDQLARGAARKAAQDRQRERMGLPAETDTRAVRNIQPLGDCKDLGGGRWSCRLQVEYRDRLMSTIGRADWQVFEGDFEFLQEGDAWRVGEPFTRQYMDAIVRGRMAELKGDEAAARLEQIQRQRPQAAPTAESAPSVGALAPARTGGREHRGDGAVINK</sequence>
<keyword evidence="3" id="KW-1185">Reference proteome</keyword>
<dbReference type="GeneID" id="94357288"/>
<accession>A0A6S7DBI2</accession>
<name>A0A6S7DBI2_9BURK</name>
<evidence type="ECO:0000313" key="2">
    <source>
        <dbReference type="EMBL" id="CAB3886601.1"/>
    </source>
</evidence>
<proteinExistence type="predicted"/>
<reference evidence="2 3" key="1">
    <citation type="submission" date="2020-04" db="EMBL/GenBank/DDBJ databases">
        <authorList>
            <person name="De Canck E."/>
        </authorList>
    </citation>
    <scope>NUCLEOTIDE SEQUENCE [LARGE SCALE GENOMIC DNA]</scope>
    <source>
        <strain evidence="2 3">LMG 26841</strain>
    </source>
</reference>
<dbReference type="AlphaFoldDB" id="A0A6S7DBI2"/>
<evidence type="ECO:0000256" key="1">
    <source>
        <dbReference type="SAM" id="MobiDB-lite"/>
    </source>
</evidence>
<organism evidence="2 3">
    <name type="scientific">Achromobacter dolens</name>
    <dbReference type="NCBI Taxonomy" id="1287738"/>
    <lineage>
        <taxon>Bacteria</taxon>
        <taxon>Pseudomonadati</taxon>
        <taxon>Pseudomonadota</taxon>
        <taxon>Betaproteobacteria</taxon>
        <taxon>Burkholderiales</taxon>
        <taxon>Alcaligenaceae</taxon>
        <taxon>Achromobacter</taxon>
    </lineage>
</organism>
<dbReference type="EMBL" id="CADIKW010000008">
    <property type="protein sequence ID" value="CAB3886601.1"/>
    <property type="molecule type" value="Genomic_DNA"/>
</dbReference>
<evidence type="ECO:0000313" key="3">
    <source>
        <dbReference type="Proteomes" id="UP000494272"/>
    </source>
</evidence>
<feature type="region of interest" description="Disordered" evidence="1">
    <location>
        <begin position="387"/>
        <end position="426"/>
    </location>
</feature>
<gene>
    <name evidence="2" type="ORF">LMG26841_03743</name>
</gene>
<dbReference type="RefSeq" id="WP_064524616.1">
    <property type="nucleotide sequence ID" value="NZ_CADIJW010000001.1"/>
</dbReference>